<dbReference type="Pfam" id="PF00005">
    <property type="entry name" value="ABC_tran"/>
    <property type="match status" value="2"/>
</dbReference>
<feature type="transmembrane region" description="Helical" evidence="10">
    <location>
        <begin position="1471"/>
        <end position="1490"/>
    </location>
</feature>
<dbReference type="InterPro" id="IPR029481">
    <property type="entry name" value="ABC_trans_N"/>
</dbReference>
<dbReference type="STRING" id="1076935.U4LLG2"/>
<dbReference type="SUPFAM" id="SSF48208">
    <property type="entry name" value="Six-hairpin glycosidases"/>
    <property type="match status" value="1"/>
</dbReference>
<sequence>MYTDDISDMEEQPGFTAISEARVADLARQISHTAGHPDQLSRISTAKTLVDVNPFIMDSNSYPELDPSNPKFNARQWVKTLMHHHSSNNGDVLRAGFSFRNLNVHGFGTPTDFQKDSLNILYSIPSLLGLGGNKKTKIQILRNFEGVVSAGEMLIVLGRPGSGCSTFLKTVAGETHGFHVGDESVLNYQGITPETMHTRFRGEVVYQAETDVHFPQLTVGDTLKFAAEARAPRVRPFNVTRQQYAEHMRDVIMAIFGLSHTINTKVGNDFIRGVSGGERKRVSIAEVALSGAPLQCWDNSTRGLDSATALEFVRTLRMNTDLMGSTCALAIYQAPQAAYDVFDKVIVLYEGRQIYFGRTGDARAYFEEMGWECPARSTTADFLTSLTNPSERRARAGWENRVPRTSDEFAQRWQQSQDRQRLLVEIETFEREHPIGGARETEFGNIRSAQQAKGANPRSPYTLSVPGQVKLCMGRGFKRLRGDMSMTLSGVIGNIIMALIIGSVFYNLPEDSSSFFSRGALLFFAILMNAFSSALEILTLYAQRPIVEKHAKYAFYHPFAEAVSSMIVDLPAKITTAIVFNLVLYFMTNLRREPAAFFIFLLFSFVCTLVMSNIFRTIASVSRTLSEAMPPAAIFILALVVYTGFTIPTRDMMVYARWINYLDPIAYAFESLMVNEFSGRNFDCVGYVPQSFGGMLPEYNLPGNSLSHICAVAGAVPGQTFISGDSFVGTSYNYHKGNMWRNFGILWAFFFFFLGTYMFATEYISAARSKGEVLVFRRGMVPKTTQDVESGSISEKYPVKSSAAPSMNPTEISTVIQRQTAIFHWEDVVYDIKIKKEDRRLLDHVDGWVKPGTLTALMGVSGAGKTTLLDVLANRVTMGVVTGNMCVDGQPRDDSFQRKTGYVQQQDLHLSTSTVREALQFSAICRQPASISEKEKMDYVEEVIDLLEMQAYADAVVGVPGEGLNVEQRKRLTIGVELAAKPELLLFLDEPTSGLDSQTAWSICALLRKLANNGQAILCTIHQPSAILMQEFDRLLFLARGGRTVYFGPIGENSKELTSYFERNGAHQCPPDANPAEWMLEVIGAAPGHTTDKDWPEIWKQSPEKSAVKAELAQMTRDLSTKPRAESAAGTGEFAVPFSTQLYVCTKRVFEQYWRTPSYIWSKVFLCTATAAFIGFSFFMANNSLQGMQNQMFAIFMLLTIFNNLAQQLMPHFVTQRSLYEVRERPSKAYSWKAFMMANIIVELPWQTAMAVLTFVSWYYPIGLYRNAIPTGALHERSALMFLLIWVFYIWTSTFAHMLVAGMETAETAGNVGQLLFSLCLIFCGVLAGPSVFPRFWIFLYRVSPFTYLISAMMATGLANTNVVCSDIEILNFQPPTGLTCGEFMTNYTMVAGGRVYNPMATSDCQYCTLDDTNVFLKSISSSYADRWRNFGLLMVYVVFNIAGAMFLYWLARVPKKSTKKEKKEIKMYSLLAVLPLLASLCIAAPSAAATQYSTLLANSVIDRHTPLGQDYNGKPVHSYEHGVLERSFEMLFNLTGDTKYNSYLKAGIDNTIDATGKFLAYNDTLYSLDDIRLGQSILYLYETTDLAKYKTAADTLRKQINRQPRNYEGGFWHRTTYPNQMWLDGLYMGLPFYAQHTSLFSPTNKTAWSDILLQFTLIEAHCLNLTSQLLVHGYDASHTAVWAAPITGASPHVWIRALGWYVMALIDVLDYFPVSHPGHSLLEGYFVAAMKGIQKSWDEKEKGWWLVMDLPAKEGNWIESSGAAMFVYAGLKGVRKGLLPKSSSTVFADWYQGTMQRFVQVETNGTADWRGTVQVGSLNKDASFEYYVTIPERINDLKGVGPAIMASVEYEMRK</sequence>
<feature type="transmembrane region" description="Helical" evidence="10">
    <location>
        <begin position="1280"/>
        <end position="1300"/>
    </location>
</feature>
<feature type="transmembrane region" description="Helical" evidence="10">
    <location>
        <begin position="1193"/>
        <end position="1214"/>
    </location>
</feature>
<comment type="similarity">
    <text evidence="2">Belongs to the ABC transporter superfamily. ABCG family. PDR (TC 3.A.1.205) subfamily.</text>
</comment>
<dbReference type="GO" id="GO:0016887">
    <property type="term" value="F:ATP hydrolysis activity"/>
    <property type="evidence" value="ECO:0007669"/>
    <property type="project" value="InterPro"/>
</dbReference>
<name>U4LLG2_PYROM</name>
<feature type="transmembrane region" description="Helical" evidence="10">
    <location>
        <begin position="1339"/>
        <end position="1359"/>
    </location>
</feature>
<dbReference type="InterPro" id="IPR010929">
    <property type="entry name" value="PDR_CDR_ABC"/>
</dbReference>
<evidence type="ECO:0000256" key="5">
    <source>
        <dbReference type="ARBA" id="ARBA00022741"/>
    </source>
</evidence>
<dbReference type="SMART" id="SM00382">
    <property type="entry name" value="AAA"/>
    <property type="match status" value="2"/>
</dbReference>
<keyword evidence="5" id="KW-0547">Nucleotide-binding</keyword>
<feature type="transmembrane region" description="Helical" evidence="10">
    <location>
        <begin position="562"/>
        <end position="584"/>
    </location>
</feature>
<comment type="subcellular location">
    <subcellularLocation>
        <location evidence="1">Membrane</location>
        <topology evidence="1">Multi-pass membrane protein</topology>
    </subcellularLocation>
</comment>
<evidence type="ECO:0000259" key="11">
    <source>
        <dbReference type="PROSITE" id="PS50893"/>
    </source>
</evidence>
<dbReference type="Proteomes" id="UP000018144">
    <property type="component" value="Unassembled WGS sequence"/>
</dbReference>
<dbReference type="InterPro" id="IPR012341">
    <property type="entry name" value="6hp_glycosidase-like_sf"/>
</dbReference>
<dbReference type="InterPro" id="IPR043926">
    <property type="entry name" value="ABCG_dom"/>
</dbReference>
<feature type="transmembrane region" description="Helical" evidence="10">
    <location>
        <begin position="1234"/>
        <end position="1260"/>
    </location>
</feature>
<evidence type="ECO:0000313" key="12">
    <source>
        <dbReference type="EMBL" id="CCX32407.1"/>
    </source>
</evidence>
<dbReference type="InterPro" id="IPR008928">
    <property type="entry name" value="6-hairpin_glycosidase_sf"/>
</dbReference>
<dbReference type="GO" id="GO:0005975">
    <property type="term" value="P:carbohydrate metabolic process"/>
    <property type="evidence" value="ECO:0007669"/>
    <property type="project" value="InterPro"/>
</dbReference>
<evidence type="ECO:0000256" key="8">
    <source>
        <dbReference type="ARBA" id="ARBA00022989"/>
    </source>
</evidence>
<dbReference type="InterPro" id="IPR003439">
    <property type="entry name" value="ABC_transporter-like_ATP-bd"/>
</dbReference>
<dbReference type="Pfam" id="PF19055">
    <property type="entry name" value="ABC2_membrane_7"/>
    <property type="match status" value="1"/>
</dbReference>
<dbReference type="Pfam" id="PF01061">
    <property type="entry name" value="ABC2_membrane"/>
    <property type="match status" value="2"/>
</dbReference>
<dbReference type="Gene3D" id="1.50.10.10">
    <property type="match status" value="1"/>
</dbReference>
<dbReference type="InterPro" id="IPR010905">
    <property type="entry name" value="Glyco_hydro_88"/>
</dbReference>
<evidence type="ECO:0000256" key="10">
    <source>
        <dbReference type="SAM" id="Phobius"/>
    </source>
</evidence>
<evidence type="ECO:0000256" key="3">
    <source>
        <dbReference type="ARBA" id="ARBA00022448"/>
    </source>
</evidence>
<keyword evidence="8 10" id="KW-1133">Transmembrane helix</keyword>
<dbReference type="FunFam" id="3.40.50.300:FF:000054">
    <property type="entry name" value="ABC multidrug transporter atrF"/>
    <property type="match status" value="1"/>
</dbReference>
<dbReference type="EMBL" id="HF935844">
    <property type="protein sequence ID" value="CCX32407.1"/>
    <property type="molecule type" value="Genomic_DNA"/>
</dbReference>
<dbReference type="Gene3D" id="3.40.50.300">
    <property type="entry name" value="P-loop containing nucleotide triphosphate hydrolases"/>
    <property type="match status" value="2"/>
</dbReference>
<dbReference type="eggNOG" id="KOG0065">
    <property type="taxonomic scope" value="Eukaryota"/>
</dbReference>
<feature type="transmembrane region" description="Helical" evidence="10">
    <location>
        <begin position="1160"/>
        <end position="1181"/>
    </location>
</feature>
<dbReference type="InterPro" id="IPR003593">
    <property type="entry name" value="AAA+_ATPase"/>
</dbReference>
<dbReference type="InterPro" id="IPR013525">
    <property type="entry name" value="ABC2_TM"/>
</dbReference>
<reference evidence="12 13" key="1">
    <citation type="journal article" date="2013" name="PLoS Genet.">
        <title>The genome and development-dependent transcriptomes of Pyronema confluens: a window into fungal evolution.</title>
        <authorList>
            <person name="Traeger S."/>
            <person name="Altegoer F."/>
            <person name="Freitag M."/>
            <person name="Gabaldon T."/>
            <person name="Kempken F."/>
            <person name="Kumar A."/>
            <person name="Marcet-Houben M."/>
            <person name="Poggeler S."/>
            <person name="Stajich J.E."/>
            <person name="Nowrousian M."/>
        </authorList>
    </citation>
    <scope>NUCLEOTIDE SEQUENCE [LARGE SCALE GENOMIC DNA]</scope>
    <source>
        <strain evidence="13">CBS 100304</strain>
        <tissue evidence="12">Vegetative mycelium</tissue>
    </source>
</reference>
<feature type="transmembrane region" description="Helical" evidence="10">
    <location>
        <begin position="628"/>
        <end position="647"/>
    </location>
</feature>
<dbReference type="InterPro" id="IPR034001">
    <property type="entry name" value="ABCG_PDR_1"/>
</dbReference>
<feature type="transmembrane region" description="Helical" evidence="10">
    <location>
        <begin position="743"/>
        <end position="760"/>
    </location>
</feature>
<evidence type="ECO:0000256" key="7">
    <source>
        <dbReference type="ARBA" id="ARBA00022840"/>
    </source>
</evidence>
<dbReference type="PROSITE" id="PS00211">
    <property type="entry name" value="ABC_TRANSPORTER_1"/>
    <property type="match status" value="1"/>
</dbReference>
<keyword evidence="9 10" id="KW-0472">Membrane</keyword>
<feature type="transmembrane region" description="Helical" evidence="10">
    <location>
        <begin position="520"/>
        <end position="542"/>
    </location>
</feature>
<dbReference type="CDD" id="cd03233">
    <property type="entry name" value="ABCG_PDR_domain1"/>
    <property type="match status" value="1"/>
</dbReference>
<feature type="transmembrane region" description="Helical" evidence="10">
    <location>
        <begin position="1431"/>
        <end position="1451"/>
    </location>
</feature>
<dbReference type="OMA" id="RTSMRHD"/>
<dbReference type="InterPro" id="IPR027417">
    <property type="entry name" value="P-loop_NTPase"/>
</dbReference>
<dbReference type="Pfam" id="PF06422">
    <property type="entry name" value="PDR_CDR"/>
    <property type="match status" value="1"/>
</dbReference>
<feature type="domain" description="ABC transporter" evidence="11">
    <location>
        <begin position="823"/>
        <end position="1065"/>
    </location>
</feature>
<evidence type="ECO:0000256" key="9">
    <source>
        <dbReference type="ARBA" id="ARBA00023136"/>
    </source>
</evidence>
<proteinExistence type="inferred from homology"/>
<feature type="domain" description="ABC transporter" evidence="11">
    <location>
        <begin position="115"/>
        <end position="375"/>
    </location>
</feature>
<dbReference type="InterPro" id="IPR034003">
    <property type="entry name" value="ABCG_PDR_2"/>
</dbReference>
<feature type="transmembrane region" description="Helical" evidence="10">
    <location>
        <begin position="488"/>
        <end position="508"/>
    </location>
</feature>
<dbReference type="GO" id="GO:0005524">
    <property type="term" value="F:ATP binding"/>
    <property type="evidence" value="ECO:0007669"/>
    <property type="project" value="UniProtKB-KW"/>
</dbReference>
<evidence type="ECO:0000256" key="4">
    <source>
        <dbReference type="ARBA" id="ARBA00022692"/>
    </source>
</evidence>
<dbReference type="OrthoDB" id="245989at2759"/>
<dbReference type="GO" id="GO:0016020">
    <property type="term" value="C:membrane"/>
    <property type="evidence" value="ECO:0007669"/>
    <property type="project" value="UniProtKB-SubCell"/>
</dbReference>
<evidence type="ECO:0000256" key="6">
    <source>
        <dbReference type="ARBA" id="ARBA00022801"/>
    </source>
</evidence>
<protein>
    <submittedName>
        <fullName evidence="12">Similar to ABC transporter CDR4 acc. no. O74676</fullName>
    </submittedName>
</protein>
<dbReference type="Pfam" id="PF07470">
    <property type="entry name" value="Glyco_hydro_88"/>
    <property type="match status" value="1"/>
</dbReference>
<dbReference type="PANTHER" id="PTHR19241">
    <property type="entry name" value="ATP-BINDING CASSETTE TRANSPORTER"/>
    <property type="match status" value="1"/>
</dbReference>
<evidence type="ECO:0000256" key="1">
    <source>
        <dbReference type="ARBA" id="ARBA00004141"/>
    </source>
</evidence>
<keyword evidence="4 10" id="KW-0812">Transmembrane</keyword>
<evidence type="ECO:0000313" key="13">
    <source>
        <dbReference type="Proteomes" id="UP000018144"/>
    </source>
</evidence>
<dbReference type="SUPFAM" id="SSF52540">
    <property type="entry name" value="P-loop containing nucleoside triphosphate hydrolases"/>
    <property type="match status" value="2"/>
</dbReference>
<feature type="transmembrane region" description="Helical" evidence="10">
    <location>
        <begin position="596"/>
        <end position="616"/>
    </location>
</feature>
<dbReference type="GO" id="GO:0140359">
    <property type="term" value="F:ABC-type transporter activity"/>
    <property type="evidence" value="ECO:0007669"/>
    <property type="project" value="InterPro"/>
</dbReference>
<keyword evidence="3" id="KW-0813">Transport</keyword>
<organism evidence="12 13">
    <name type="scientific">Pyronema omphalodes (strain CBS 100304)</name>
    <name type="common">Pyronema confluens</name>
    <dbReference type="NCBI Taxonomy" id="1076935"/>
    <lineage>
        <taxon>Eukaryota</taxon>
        <taxon>Fungi</taxon>
        <taxon>Dikarya</taxon>
        <taxon>Ascomycota</taxon>
        <taxon>Pezizomycotina</taxon>
        <taxon>Pezizomycetes</taxon>
        <taxon>Pezizales</taxon>
        <taxon>Pyronemataceae</taxon>
        <taxon>Pyronema</taxon>
    </lineage>
</organism>
<gene>
    <name evidence="12" type="ORF">PCON_13056</name>
</gene>
<accession>U4LLG2</accession>
<evidence type="ECO:0000256" key="2">
    <source>
        <dbReference type="ARBA" id="ARBA00006012"/>
    </source>
</evidence>
<keyword evidence="7" id="KW-0067">ATP-binding</keyword>
<dbReference type="Pfam" id="PF14510">
    <property type="entry name" value="ABC_trans_N"/>
    <property type="match status" value="1"/>
</dbReference>
<dbReference type="CDD" id="cd03232">
    <property type="entry name" value="ABCG_PDR_domain2"/>
    <property type="match status" value="1"/>
</dbReference>
<dbReference type="PROSITE" id="PS50893">
    <property type="entry name" value="ABC_TRANSPORTER_2"/>
    <property type="match status" value="2"/>
</dbReference>
<feature type="transmembrane region" description="Helical" evidence="10">
    <location>
        <begin position="1312"/>
        <end position="1332"/>
    </location>
</feature>
<dbReference type="FunFam" id="3.40.50.300:FF:000881">
    <property type="entry name" value="ABC multidrug transporter A-1"/>
    <property type="match status" value="1"/>
</dbReference>
<keyword evidence="6" id="KW-0378">Hydrolase</keyword>
<keyword evidence="13" id="KW-1185">Reference proteome</keyword>
<dbReference type="InterPro" id="IPR017871">
    <property type="entry name" value="ABC_transporter-like_CS"/>
</dbReference>